<name>A0A0N4Z841_PARTI</name>
<dbReference type="WBParaSite" id="PTRK_0000335500.1">
    <property type="protein sequence ID" value="PTRK_0000335500.1"/>
    <property type="gene ID" value="PTRK_0000335500"/>
</dbReference>
<evidence type="ECO:0000313" key="3">
    <source>
        <dbReference type="WBParaSite" id="PTRK_0000335500.1"/>
    </source>
</evidence>
<feature type="chain" id="PRO_5005891252" evidence="1">
    <location>
        <begin position="25"/>
        <end position="84"/>
    </location>
</feature>
<reference evidence="3" key="1">
    <citation type="submission" date="2017-02" db="UniProtKB">
        <authorList>
            <consortium name="WormBaseParasite"/>
        </authorList>
    </citation>
    <scope>IDENTIFICATION</scope>
</reference>
<proteinExistence type="predicted"/>
<sequence>MNKLYIKLYIIVLILNCFGALIQSQEQYGNVDIFKIGHYNEIMNPDEHIISKRSRWTRFKNRVKKFAKKVGDAAKVVGPLIIRG</sequence>
<evidence type="ECO:0000313" key="2">
    <source>
        <dbReference type="Proteomes" id="UP000038045"/>
    </source>
</evidence>
<dbReference type="AlphaFoldDB" id="A0A0N4Z841"/>
<dbReference type="Proteomes" id="UP000038045">
    <property type="component" value="Unplaced"/>
</dbReference>
<accession>A0A0N4Z841</accession>
<organism evidence="2 3">
    <name type="scientific">Parastrongyloides trichosuri</name>
    <name type="common">Possum-specific nematode worm</name>
    <dbReference type="NCBI Taxonomy" id="131310"/>
    <lineage>
        <taxon>Eukaryota</taxon>
        <taxon>Metazoa</taxon>
        <taxon>Ecdysozoa</taxon>
        <taxon>Nematoda</taxon>
        <taxon>Chromadorea</taxon>
        <taxon>Rhabditida</taxon>
        <taxon>Tylenchina</taxon>
        <taxon>Panagrolaimomorpha</taxon>
        <taxon>Strongyloidoidea</taxon>
        <taxon>Strongyloididae</taxon>
        <taxon>Parastrongyloides</taxon>
    </lineage>
</organism>
<keyword evidence="1" id="KW-0732">Signal</keyword>
<evidence type="ECO:0000256" key="1">
    <source>
        <dbReference type="SAM" id="SignalP"/>
    </source>
</evidence>
<feature type="signal peptide" evidence="1">
    <location>
        <begin position="1"/>
        <end position="24"/>
    </location>
</feature>
<keyword evidence="2" id="KW-1185">Reference proteome</keyword>
<protein>
    <submittedName>
        <fullName evidence="3">Secreted protein</fullName>
    </submittedName>
</protein>